<name>A0A8H6Z8T7_9AGAR</name>
<accession>A0A8H6Z8T7</accession>
<protein>
    <submittedName>
        <fullName evidence="1">Uncharacterized protein</fullName>
    </submittedName>
</protein>
<evidence type="ECO:0000313" key="2">
    <source>
        <dbReference type="Proteomes" id="UP000623467"/>
    </source>
</evidence>
<keyword evidence="2" id="KW-1185">Reference proteome</keyword>
<sequence>MTPSPRTQGRDILIPAHDLGRLAHRYEPSASTPNVSRNLPMAAKENSDSTTCATHPGPPILALRRCYRVLLRTRPAARLQRLEALPREPSSDGLVSTSAIFLPLSVPRNLLPLALYPYPPRLHRSRRHLPESLPVTPFRLASLPAHRNDSCIASSRTRMRPSALSPPSWAAVLALAVAGGPRRRRRNEREEDDAVAVNIGVAVEVAVVVADGAGRAEVGVGTEEKNHGRKEKIMLRVPL</sequence>
<dbReference type="EMBL" id="JACAZH010000003">
    <property type="protein sequence ID" value="KAF7372739.1"/>
    <property type="molecule type" value="Genomic_DNA"/>
</dbReference>
<gene>
    <name evidence="1" type="ORF">MSAN_00479300</name>
</gene>
<organism evidence="1 2">
    <name type="scientific">Mycena sanguinolenta</name>
    <dbReference type="NCBI Taxonomy" id="230812"/>
    <lineage>
        <taxon>Eukaryota</taxon>
        <taxon>Fungi</taxon>
        <taxon>Dikarya</taxon>
        <taxon>Basidiomycota</taxon>
        <taxon>Agaricomycotina</taxon>
        <taxon>Agaricomycetes</taxon>
        <taxon>Agaricomycetidae</taxon>
        <taxon>Agaricales</taxon>
        <taxon>Marasmiineae</taxon>
        <taxon>Mycenaceae</taxon>
        <taxon>Mycena</taxon>
    </lineage>
</organism>
<dbReference type="AlphaFoldDB" id="A0A8H6Z8T7"/>
<comment type="caution">
    <text evidence="1">The sequence shown here is derived from an EMBL/GenBank/DDBJ whole genome shotgun (WGS) entry which is preliminary data.</text>
</comment>
<reference evidence="1" key="1">
    <citation type="submission" date="2020-05" db="EMBL/GenBank/DDBJ databases">
        <title>Mycena genomes resolve the evolution of fungal bioluminescence.</title>
        <authorList>
            <person name="Tsai I.J."/>
        </authorList>
    </citation>
    <scope>NUCLEOTIDE SEQUENCE</scope>
    <source>
        <strain evidence="1">160909Yilan</strain>
    </source>
</reference>
<evidence type="ECO:0000313" key="1">
    <source>
        <dbReference type="EMBL" id="KAF7372739.1"/>
    </source>
</evidence>
<proteinExistence type="predicted"/>
<dbReference type="Proteomes" id="UP000623467">
    <property type="component" value="Unassembled WGS sequence"/>
</dbReference>